<name>A0AAW1QZH9_9CHLO</name>
<feature type="binding site" evidence="8">
    <location>
        <position position="212"/>
    </location>
    <ligand>
        <name>Zn(2+)</name>
        <dbReference type="ChEBI" id="CHEBI:29105"/>
        <label>1</label>
    </ligand>
</feature>
<feature type="compositionally biased region" description="Pro residues" evidence="11">
    <location>
        <begin position="264"/>
        <end position="276"/>
    </location>
</feature>
<feature type="binding site" evidence="8">
    <location>
        <position position="214"/>
    </location>
    <ligand>
        <name>Zn(2+)</name>
        <dbReference type="ChEBI" id="CHEBI:29105"/>
        <label>1</label>
    </ligand>
</feature>
<feature type="binding site" evidence="8">
    <location>
        <position position="239"/>
    </location>
    <ligand>
        <name>Zn(2+)</name>
        <dbReference type="ChEBI" id="CHEBI:29105"/>
        <label>1</label>
    </ligand>
</feature>
<keyword evidence="6 10" id="KW-0539">Nucleus</keyword>
<dbReference type="Gene3D" id="3.30.40.10">
    <property type="entry name" value="Zinc/RING finger domain, C3HC4 (zinc finger)"/>
    <property type="match status" value="1"/>
</dbReference>
<dbReference type="InterPro" id="IPR019787">
    <property type="entry name" value="Znf_PHD-finger"/>
</dbReference>
<evidence type="ECO:0000256" key="5">
    <source>
        <dbReference type="ARBA" id="ARBA00022833"/>
    </source>
</evidence>
<organism evidence="13 14">
    <name type="scientific">Elliptochloris bilobata</name>
    <dbReference type="NCBI Taxonomy" id="381761"/>
    <lineage>
        <taxon>Eukaryota</taxon>
        <taxon>Viridiplantae</taxon>
        <taxon>Chlorophyta</taxon>
        <taxon>core chlorophytes</taxon>
        <taxon>Trebouxiophyceae</taxon>
        <taxon>Trebouxiophyceae incertae sedis</taxon>
        <taxon>Elliptochloris clade</taxon>
        <taxon>Elliptochloris</taxon>
    </lineage>
</organism>
<dbReference type="InterPro" id="IPR001965">
    <property type="entry name" value="Znf_PHD"/>
</dbReference>
<evidence type="ECO:0000256" key="6">
    <source>
        <dbReference type="ARBA" id="ARBA00023242"/>
    </source>
</evidence>
<protein>
    <recommendedName>
        <fullName evidence="10">PHD finger protein ING</fullName>
    </recommendedName>
</protein>
<dbReference type="PROSITE" id="PS01359">
    <property type="entry name" value="ZF_PHD_1"/>
    <property type="match status" value="1"/>
</dbReference>
<feature type="site" description="Histone H3K4me3 binding" evidence="7">
    <location>
        <position position="211"/>
    </location>
</feature>
<gene>
    <name evidence="13" type="ORF">WJX81_007404</name>
</gene>
<keyword evidence="4 9" id="KW-0863">Zinc-finger</keyword>
<feature type="region of interest" description="Disordered" evidence="11">
    <location>
        <begin position="143"/>
        <end position="189"/>
    </location>
</feature>
<dbReference type="GO" id="GO:0006325">
    <property type="term" value="P:chromatin organization"/>
    <property type="evidence" value="ECO:0007669"/>
    <property type="project" value="UniProtKB-KW"/>
</dbReference>
<dbReference type="SMART" id="SM01408">
    <property type="entry name" value="ING"/>
    <property type="match status" value="1"/>
</dbReference>
<comment type="subunit">
    <text evidence="10">Component of an histone acetyltransferase complex. Interacts with H3K4me3 and to a lesser extent with H3K4me2.</text>
</comment>
<evidence type="ECO:0000259" key="12">
    <source>
        <dbReference type="PROSITE" id="PS50016"/>
    </source>
</evidence>
<dbReference type="Gene3D" id="6.10.140.1740">
    <property type="match status" value="1"/>
</dbReference>
<sequence>MAAYLRNYVESVAELPSELSRCFKLMRELDSSAHELQSQAEVASRRRLTEFAAQAARPPPPTAKRQRAAYDAAAAAVAAAGAEADAKIEADVKQVLHLADEKVNLAAKIYDYVDQRIRRLDLDLAAFDEELARERAKLGVVEELPLPGTSTGGATTSGGSGRGRRGHRDGKPGRRSGAQAAEAEAAAGPGPAALLTTAGGLVGADPCEPVYCYCRNVSHGEMVACDNPDCAIEWFHYACVGLSPDAPPPEQWFCRECAAAHGLPPPALPDPKPNPLANPKGAAGT</sequence>
<evidence type="ECO:0000256" key="1">
    <source>
        <dbReference type="ARBA" id="ARBA00004123"/>
    </source>
</evidence>
<dbReference type="Pfam" id="PF12998">
    <property type="entry name" value="ING"/>
    <property type="match status" value="1"/>
</dbReference>
<keyword evidence="14" id="KW-1185">Reference proteome</keyword>
<dbReference type="InterPro" id="IPR013083">
    <property type="entry name" value="Znf_RING/FYVE/PHD"/>
</dbReference>
<dbReference type="GO" id="GO:0008270">
    <property type="term" value="F:zinc ion binding"/>
    <property type="evidence" value="ECO:0007669"/>
    <property type="project" value="UniProtKB-KW"/>
</dbReference>
<dbReference type="InterPro" id="IPR028651">
    <property type="entry name" value="ING_fam"/>
</dbReference>
<comment type="domain">
    <text evidence="10">The PHD-type zinc finger mediates the binding to H3K4me3.</text>
</comment>
<feature type="binding site" evidence="8">
    <location>
        <position position="236"/>
    </location>
    <ligand>
        <name>Zn(2+)</name>
        <dbReference type="ChEBI" id="CHEBI:29105"/>
        <label>1</label>
    </ligand>
</feature>
<dbReference type="EMBL" id="JALJOU010000062">
    <property type="protein sequence ID" value="KAK9826846.1"/>
    <property type="molecule type" value="Genomic_DNA"/>
</dbReference>
<evidence type="ECO:0000256" key="4">
    <source>
        <dbReference type="ARBA" id="ARBA00022771"/>
    </source>
</evidence>
<evidence type="ECO:0000256" key="9">
    <source>
        <dbReference type="PROSITE-ProRule" id="PRU00146"/>
    </source>
</evidence>
<evidence type="ECO:0000256" key="7">
    <source>
        <dbReference type="PIRSR" id="PIRSR628651-50"/>
    </source>
</evidence>
<evidence type="ECO:0000256" key="11">
    <source>
        <dbReference type="SAM" id="MobiDB-lite"/>
    </source>
</evidence>
<feature type="compositionally biased region" description="Low complexity" evidence="11">
    <location>
        <begin position="175"/>
        <end position="189"/>
    </location>
</feature>
<dbReference type="InterPro" id="IPR024610">
    <property type="entry name" value="ING_N_histone-binding"/>
</dbReference>
<dbReference type="SUPFAM" id="SSF57903">
    <property type="entry name" value="FYVE/PHD zinc finger"/>
    <property type="match status" value="1"/>
</dbReference>
<dbReference type="InterPro" id="IPR019786">
    <property type="entry name" value="Zinc_finger_PHD-type_CS"/>
</dbReference>
<accession>A0AAW1QZH9</accession>
<evidence type="ECO:0000313" key="14">
    <source>
        <dbReference type="Proteomes" id="UP001445335"/>
    </source>
</evidence>
<evidence type="ECO:0000256" key="2">
    <source>
        <dbReference type="ARBA" id="ARBA00010210"/>
    </source>
</evidence>
<feature type="domain" description="PHD-type" evidence="12">
    <location>
        <begin position="209"/>
        <end position="260"/>
    </location>
</feature>
<feature type="site" description="Histone H3K4me3 binding" evidence="7">
    <location>
        <position position="222"/>
    </location>
</feature>
<dbReference type="PANTHER" id="PTHR10333">
    <property type="entry name" value="INHIBITOR OF GROWTH PROTEIN"/>
    <property type="match status" value="1"/>
</dbReference>
<reference evidence="13 14" key="1">
    <citation type="journal article" date="2024" name="Nat. Commun.">
        <title>Phylogenomics reveals the evolutionary origins of lichenization in chlorophyte algae.</title>
        <authorList>
            <person name="Puginier C."/>
            <person name="Libourel C."/>
            <person name="Otte J."/>
            <person name="Skaloud P."/>
            <person name="Haon M."/>
            <person name="Grisel S."/>
            <person name="Petersen M."/>
            <person name="Berrin J.G."/>
            <person name="Delaux P.M."/>
            <person name="Dal Grande F."/>
            <person name="Keller J."/>
        </authorList>
    </citation>
    <scope>NUCLEOTIDE SEQUENCE [LARGE SCALE GENOMIC DNA]</scope>
    <source>
        <strain evidence="13 14">SAG 245.80</strain>
    </source>
</reference>
<feature type="binding site" evidence="8">
    <location>
        <position position="254"/>
    </location>
    <ligand>
        <name>Zn(2+)</name>
        <dbReference type="ChEBI" id="CHEBI:29105"/>
        <label>2</label>
    </ligand>
</feature>
<comment type="function">
    <text evidence="10">Component of an histone acetyltransferase complex.</text>
</comment>
<dbReference type="PROSITE" id="PS50016">
    <property type="entry name" value="ZF_PHD_2"/>
    <property type="match status" value="1"/>
</dbReference>
<dbReference type="Proteomes" id="UP001445335">
    <property type="component" value="Unassembled WGS sequence"/>
</dbReference>
<dbReference type="GO" id="GO:0005634">
    <property type="term" value="C:nucleus"/>
    <property type="evidence" value="ECO:0007669"/>
    <property type="project" value="UniProtKB-SubCell"/>
</dbReference>
<feature type="site" description="Histone H3K4me3 binding" evidence="7">
    <location>
        <position position="226"/>
    </location>
</feature>
<comment type="similarity">
    <text evidence="2 10">Belongs to the ING family.</text>
</comment>
<evidence type="ECO:0000256" key="10">
    <source>
        <dbReference type="RuleBase" id="RU361213"/>
    </source>
</evidence>
<feature type="binding site" evidence="8">
    <location>
        <position position="225"/>
    </location>
    <ligand>
        <name>Zn(2+)</name>
        <dbReference type="ChEBI" id="CHEBI:29105"/>
        <label>2</label>
    </ligand>
</feature>
<dbReference type="InterPro" id="IPR011011">
    <property type="entry name" value="Znf_FYVE_PHD"/>
</dbReference>
<keyword evidence="3 8" id="KW-0479">Metal-binding</keyword>
<feature type="region of interest" description="Disordered" evidence="11">
    <location>
        <begin position="264"/>
        <end position="285"/>
    </location>
</feature>
<feature type="binding site" evidence="8">
    <location>
        <position position="230"/>
    </location>
    <ligand>
        <name>Zn(2+)</name>
        <dbReference type="ChEBI" id="CHEBI:29105"/>
        <label>2</label>
    </ligand>
</feature>
<feature type="binding site" evidence="8">
    <location>
        <position position="257"/>
    </location>
    <ligand>
        <name>Zn(2+)</name>
        <dbReference type="ChEBI" id="CHEBI:29105"/>
        <label>2</label>
    </ligand>
</feature>
<dbReference type="Pfam" id="PF00628">
    <property type="entry name" value="PHD"/>
    <property type="match status" value="1"/>
</dbReference>
<proteinExistence type="inferred from homology"/>
<comment type="caution">
    <text evidence="13">The sequence shown here is derived from an EMBL/GenBank/DDBJ whole genome shotgun (WGS) entry which is preliminary data.</text>
</comment>
<evidence type="ECO:0000256" key="3">
    <source>
        <dbReference type="ARBA" id="ARBA00022723"/>
    </source>
</evidence>
<comment type="subcellular location">
    <subcellularLocation>
        <location evidence="1 10">Nucleus</location>
    </subcellularLocation>
</comment>
<feature type="site" description="Histone H3K4me3 binding" evidence="7">
    <location>
        <position position="234"/>
    </location>
</feature>
<evidence type="ECO:0000256" key="8">
    <source>
        <dbReference type="PIRSR" id="PIRSR628651-51"/>
    </source>
</evidence>
<dbReference type="CDD" id="cd15587">
    <property type="entry name" value="PHD_Yng1p_like"/>
    <property type="match status" value="1"/>
</dbReference>
<dbReference type="AlphaFoldDB" id="A0AAW1QZH9"/>
<dbReference type="SMART" id="SM00249">
    <property type="entry name" value="PHD"/>
    <property type="match status" value="1"/>
</dbReference>
<evidence type="ECO:0000313" key="13">
    <source>
        <dbReference type="EMBL" id="KAK9826846.1"/>
    </source>
</evidence>
<keyword evidence="10" id="KW-0156">Chromatin regulator</keyword>
<keyword evidence="5 8" id="KW-0862">Zinc</keyword>